<dbReference type="EMBL" id="CP104067">
    <property type="protein sequence ID" value="WAH41884.1"/>
    <property type="molecule type" value="Genomic_DNA"/>
</dbReference>
<accession>A0ABY6ZG53</accession>
<dbReference type="RefSeq" id="WP_268005783.1">
    <property type="nucleotide sequence ID" value="NZ_BSUT01000001.1"/>
</dbReference>
<evidence type="ECO:0000313" key="3">
    <source>
        <dbReference type="Proteomes" id="UP001164761"/>
    </source>
</evidence>
<keyword evidence="3" id="KW-1185">Reference proteome</keyword>
<proteinExistence type="predicted"/>
<evidence type="ECO:0000256" key="1">
    <source>
        <dbReference type="SAM" id="Phobius"/>
    </source>
</evidence>
<protein>
    <submittedName>
        <fullName evidence="2">Uncharacterized protein</fullName>
    </submittedName>
</protein>
<feature type="transmembrane region" description="Helical" evidence="1">
    <location>
        <begin position="36"/>
        <end position="53"/>
    </location>
</feature>
<keyword evidence="1" id="KW-1133">Transmembrane helix</keyword>
<dbReference type="Proteomes" id="UP001164761">
    <property type="component" value="Chromosome"/>
</dbReference>
<evidence type="ECO:0000313" key="2">
    <source>
        <dbReference type="EMBL" id="WAH41884.1"/>
    </source>
</evidence>
<name>A0ABY6ZG53_9BACL</name>
<reference evidence="2" key="1">
    <citation type="submission" date="2022-08" db="EMBL/GenBank/DDBJ databases">
        <title>Alicyclobacillus fastidiosus DSM 17978, complete genome.</title>
        <authorList>
            <person name="Wang Q."/>
            <person name="Cai R."/>
            <person name="Wang Z."/>
        </authorList>
    </citation>
    <scope>NUCLEOTIDE SEQUENCE</scope>
    <source>
        <strain evidence="2">DSM 17978</strain>
    </source>
</reference>
<keyword evidence="1" id="KW-0472">Membrane</keyword>
<keyword evidence="1" id="KW-0812">Transmembrane</keyword>
<gene>
    <name evidence="2" type="ORF">NZD89_27410</name>
</gene>
<organism evidence="2 3">
    <name type="scientific">Alicyclobacillus fastidiosus</name>
    <dbReference type="NCBI Taxonomy" id="392011"/>
    <lineage>
        <taxon>Bacteria</taxon>
        <taxon>Bacillati</taxon>
        <taxon>Bacillota</taxon>
        <taxon>Bacilli</taxon>
        <taxon>Bacillales</taxon>
        <taxon>Alicyclobacillaceae</taxon>
        <taxon>Alicyclobacillus</taxon>
    </lineage>
</organism>
<sequence length="62" mass="6830">MEKFILSFVSLGLLLLAGFTIMIVEHGRSMAEGVGGFMMLMAMICAAAIDIRLRSPKLRKSR</sequence>